<evidence type="ECO:0000313" key="1">
    <source>
        <dbReference type="EMBL" id="MBW62913.1"/>
    </source>
</evidence>
<reference evidence="1" key="1">
    <citation type="submission" date="2018-01" db="EMBL/GenBank/DDBJ databases">
        <title>An insight into the sialome of Amazonian anophelines.</title>
        <authorList>
            <person name="Ribeiro J.M."/>
            <person name="Scarpassa V."/>
            <person name="Calvo E."/>
        </authorList>
    </citation>
    <scope>NUCLEOTIDE SEQUENCE</scope>
    <source>
        <tissue evidence="1">Salivary glands</tissue>
    </source>
</reference>
<name>A0A2M4CC47_9DIPT</name>
<dbReference type="EMBL" id="GGFJ01013772">
    <property type="protein sequence ID" value="MBW62913.1"/>
    <property type="molecule type" value="Transcribed_RNA"/>
</dbReference>
<protein>
    <submittedName>
        <fullName evidence="1">Putative secreted protein</fullName>
    </submittedName>
</protein>
<dbReference type="AlphaFoldDB" id="A0A2M4CC47"/>
<proteinExistence type="predicted"/>
<accession>A0A2M4CC47</accession>
<sequence length="77" mass="8807">MILAGRSTKWSPLLLLIASGCDSKQDVLLLGASLYKRAFFDIIFGHIIFIEIKFLLTNNNECRQKGFKFLSVHRDSF</sequence>
<organism evidence="1">
    <name type="scientific">Anopheles marajoara</name>
    <dbReference type="NCBI Taxonomy" id="58244"/>
    <lineage>
        <taxon>Eukaryota</taxon>
        <taxon>Metazoa</taxon>
        <taxon>Ecdysozoa</taxon>
        <taxon>Arthropoda</taxon>
        <taxon>Hexapoda</taxon>
        <taxon>Insecta</taxon>
        <taxon>Pterygota</taxon>
        <taxon>Neoptera</taxon>
        <taxon>Endopterygota</taxon>
        <taxon>Diptera</taxon>
        <taxon>Nematocera</taxon>
        <taxon>Culicoidea</taxon>
        <taxon>Culicidae</taxon>
        <taxon>Anophelinae</taxon>
        <taxon>Anopheles</taxon>
    </lineage>
</organism>
<dbReference type="PROSITE" id="PS51257">
    <property type="entry name" value="PROKAR_LIPOPROTEIN"/>
    <property type="match status" value="1"/>
</dbReference>